<dbReference type="STRING" id="871652.SAMN04515673_11825"/>
<evidence type="ECO:0000256" key="2">
    <source>
        <dbReference type="SAM" id="Phobius"/>
    </source>
</evidence>
<accession>A0A1I6EQS9</accession>
<keyword evidence="4" id="KW-1185">Reference proteome</keyword>
<evidence type="ECO:0000313" key="3">
    <source>
        <dbReference type="EMBL" id="SFR19921.1"/>
    </source>
</evidence>
<keyword evidence="2" id="KW-1133">Transmembrane helix</keyword>
<protein>
    <submittedName>
        <fullName evidence="3">Uncharacterized protein</fullName>
    </submittedName>
</protein>
<feature type="transmembrane region" description="Helical" evidence="2">
    <location>
        <begin position="18"/>
        <end position="41"/>
    </location>
</feature>
<reference evidence="3 4" key="1">
    <citation type="submission" date="2016-10" db="EMBL/GenBank/DDBJ databases">
        <authorList>
            <person name="de Groot N.N."/>
        </authorList>
    </citation>
    <scope>NUCLEOTIDE SEQUENCE [LARGE SCALE GENOMIC DNA]</scope>
    <source>
        <strain evidence="4">KMM 9023,NRIC 0796,JCM 17311,KCTC 23692</strain>
    </source>
</reference>
<feature type="compositionally biased region" description="Low complexity" evidence="1">
    <location>
        <begin position="50"/>
        <end position="77"/>
    </location>
</feature>
<keyword evidence="2" id="KW-0812">Transmembrane</keyword>
<sequence length="85" mass="8902">MSAPDTNIHKQEKRHSPALIGILIAAGFGLLMLLLMLFGAFSEEATNEISEPAAQSAPAQETTPTPETAPEVEGGTTILPENTAD</sequence>
<organism evidence="3 4">
    <name type="scientific">Poseidonocella sedimentorum</name>
    <dbReference type="NCBI Taxonomy" id="871652"/>
    <lineage>
        <taxon>Bacteria</taxon>
        <taxon>Pseudomonadati</taxon>
        <taxon>Pseudomonadota</taxon>
        <taxon>Alphaproteobacteria</taxon>
        <taxon>Rhodobacterales</taxon>
        <taxon>Roseobacteraceae</taxon>
        <taxon>Poseidonocella</taxon>
    </lineage>
</organism>
<name>A0A1I6EQS9_9RHOB</name>
<evidence type="ECO:0000313" key="4">
    <source>
        <dbReference type="Proteomes" id="UP000199302"/>
    </source>
</evidence>
<proteinExistence type="predicted"/>
<dbReference type="EMBL" id="FOYI01000018">
    <property type="protein sequence ID" value="SFR19921.1"/>
    <property type="molecule type" value="Genomic_DNA"/>
</dbReference>
<gene>
    <name evidence="3" type="ORF">SAMN04515673_11825</name>
</gene>
<evidence type="ECO:0000256" key="1">
    <source>
        <dbReference type="SAM" id="MobiDB-lite"/>
    </source>
</evidence>
<dbReference type="RefSeq" id="WP_092082652.1">
    <property type="nucleotide sequence ID" value="NZ_FOYI01000018.1"/>
</dbReference>
<keyword evidence="2" id="KW-0472">Membrane</keyword>
<dbReference type="Proteomes" id="UP000199302">
    <property type="component" value="Unassembled WGS sequence"/>
</dbReference>
<dbReference type="AlphaFoldDB" id="A0A1I6EQS9"/>
<feature type="region of interest" description="Disordered" evidence="1">
    <location>
        <begin position="47"/>
        <end position="85"/>
    </location>
</feature>